<dbReference type="AlphaFoldDB" id="V5FI14"/>
<sequence length="188" mass="21092">MNKTKKPSGVSRRLLQAIKHLSSNDYEGALVNLFPAIDQTAKRRRPKDGVGKRVKSFLEDEEKLISIVATGNCFSKIVCDGISVTDALYKFGRTSIVHEGELDPRIQFNLNGAIEIGSNKWNLSIGYITGMCVAVIVSYENHAESIEEQLAITVFGKQFPIESLWGNSRELKNHICREFRDSTLFLEN</sequence>
<reference evidence="1 2" key="1">
    <citation type="submission" date="2013-10" db="EMBL/GenBank/DDBJ databases">
        <authorList>
            <person name="Ichikawa N."/>
            <person name="Kimura A."/>
            <person name="Ohji S."/>
            <person name="Hosoyama A."/>
            <person name="Fujita N."/>
        </authorList>
    </citation>
    <scope>NUCLEOTIDE SEQUENCE [LARGE SCALE GENOMIC DNA]</scope>
    <source>
        <strain evidence="1 2">NBRC 102217</strain>
    </source>
</reference>
<proteinExistence type="predicted"/>
<comment type="caution">
    <text evidence="1">The sequence shown here is derived from an EMBL/GenBank/DDBJ whole genome shotgun (WGS) entry which is preliminary data.</text>
</comment>
<dbReference type="RefSeq" id="WP_023403040.1">
    <property type="nucleotide sequence ID" value="NZ_BAUJ01000008.1"/>
</dbReference>
<dbReference type="OrthoDB" id="7059117at2"/>
<organism evidence="1 2">
    <name type="scientific">Vibrio halioticoli NBRC 102217</name>
    <dbReference type="NCBI Taxonomy" id="1219072"/>
    <lineage>
        <taxon>Bacteria</taxon>
        <taxon>Pseudomonadati</taxon>
        <taxon>Pseudomonadota</taxon>
        <taxon>Gammaproteobacteria</taxon>
        <taxon>Vibrionales</taxon>
        <taxon>Vibrionaceae</taxon>
        <taxon>Vibrio</taxon>
    </lineage>
</organism>
<gene>
    <name evidence="1" type="ORF">VHA01S_008_00530</name>
</gene>
<dbReference type="EMBL" id="BAUJ01000008">
    <property type="protein sequence ID" value="GAD88657.1"/>
    <property type="molecule type" value="Genomic_DNA"/>
</dbReference>
<dbReference type="Proteomes" id="UP000017800">
    <property type="component" value="Unassembled WGS sequence"/>
</dbReference>
<evidence type="ECO:0000313" key="2">
    <source>
        <dbReference type="Proteomes" id="UP000017800"/>
    </source>
</evidence>
<name>V5FI14_9VIBR</name>
<evidence type="ECO:0000313" key="1">
    <source>
        <dbReference type="EMBL" id="GAD88657.1"/>
    </source>
</evidence>
<accession>V5FI14</accession>
<keyword evidence="2" id="KW-1185">Reference proteome</keyword>
<protein>
    <submittedName>
        <fullName evidence="1">Uncharacterized protein</fullName>
    </submittedName>
</protein>
<dbReference type="eggNOG" id="ENOG5033GPJ">
    <property type="taxonomic scope" value="Bacteria"/>
</dbReference>
<reference evidence="1 2" key="2">
    <citation type="submission" date="2013-11" db="EMBL/GenBank/DDBJ databases">
        <title>Whole genome shotgun sequence of Vibrio halioticoli NBRC 102217.</title>
        <authorList>
            <person name="Isaki S."/>
            <person name="Kimura A."/>
            <person name="Ohji S."/>
            <person name="Hosoyama A."/>
            <person name="Fujita N."/>
            <person name="Hashimoto M."/>
            <person name="Hosoyama Y."/>
            <person name="Yamazoe A."/>
        </authorList>
    </citation>
    <scope>NUCLEOTIDE SEQUENCE [LARGE SCALE GENOMIC DNA]</scope>
    <source>
        <strain evidence="1 2">NBRC 102217</strain>
    </source>
</reference>